<reference evidence="2 3" key="1">
    <citation type="submission" date="2014-01" db="EMBL/GenBank/DDBJ databases">
        <title>Genome sequence determination for a cystic fibrosis isolate, Inquilinus limosus.</title>
        <authorList>
            <person name="Pino M."/>
            <person name="Di Conza J."/>
            <person name="Gutkind G."/>
        </authorList>
    </citation>
    <scope>NUCLEOTIDE SEQUENCE [LARGE SCALE GENOMIC DNA]</scope>
    <source>
        <strain evidence="2 3">MP06</strain>
    </source>
</reference>
<organism evidence="2 3">
    <name type="scientific">Inquilinus limosus MP06</name>
    <dbReference type="NCBI Taxonomy" id="1398085"/>
    <lineage>
        <taxon>Bacteria</taxon>
        <taxon>Pseudomonadati</taxon>
        <taxon>Pseudomonadota</taxon>
        <taxon>Alphaproteobacteria</taxon>
        <taxon>Rhodospirillales</taxon>
        <taxon>Rhodospirillaceae</taxon>
        <taxon>Inquilinus</taxon>
    </lineage>
</organism>
<feature type="signal peptide" evidence="1">
    <location>
        <begin position="1"/>
        <end position="20"/>
    </location>
</feature>
<accession>A0A0A0D3Z8</accession>
<dbReference type="EMBL" id="JANX01000302">
    <property type="protein sequence ID" value="KGM32538.1"/>
    <property type="molecule type" value="Genomic_DNA"/>
</dbReference>
<dbReference type="OrthoDB" id="9815249at2"/>
<dbReference type="AlphaFoldDB" id="A0A0A0D3Z8"/>
<name>A0A0A0D3Z8_9PROT</name>
<proteinExistence type="predicted"/>
<sequence length="409" mass="44769">MAGLAAAAFALPFVAAPAMAATPVELTQKHLYAGSIAEGEKALAAIVAKKPDDAEAIAGLGLIRLAKATEHFSQALYRYGFEPPNDPMVSVPLLTMPVPPNPNPEVIRYEDARTVLQTLVDDLDAVDRTLRPLGDRPVKLPMAMGRVTLDLAGNGRGQATLYDVYSAVLLGGQGAPANAGKLVIAFDTGDVLWLRAYTHVLRAGAEFLLARDWHRSFDAAGHLLFPRTDSPLAAALTLPTQGLFTGAEDGRIADGIAWIHLLNWPVAEPERLPRAREHLLEAAKLSREMWASIRAETDNDREWLPNAKQASLIPGMTITDERIDSWLALMAESEAILNGDKLLPHWRFEQGFNLRRLLESPQPFDLVLLLTGTDMVPFLEDGPVSERTFWEQATDAFEGEFLSFAVWIN</sequence>
<evidence type="ECO:0000313" key="3">
    <source>
        <dbReference type="Proteomes" id="UP000029995"/>
    </source>
</evidence>
<evidence type="ECO:0000313" key="2">
    <source>
        <dbReference type="EMBL" id="KGM32538.1"/>
    </source>
</evidence>
<evidence type="ECO:0000256" key="1">
    <source>
        <dbReference type="SAM" id="SignalP"/>
    </source>
</evidence>
<dbReference type="Proteomes" id="UP000029995">
    <property type="component" value="Unassembled WGS sequence"/>
</dbReference>
<keyword evidence="1" id="KW-0732">Signal</keyword>
<comment type="caution">
    <text evidence="2">The sequence shown here is derived from an EMBL/GenBank/DDBJ whole genome shotgun (WGS) entry which is preliminary data.</text>
</comment>
<gene>
    <name evidence="2" type="ORF">P409_20845</name>
</gene>
<protein>
    <submittedName>
        <fullName evidence="2">Uncharacterized protein</fullName>
    </submittedName>
</protein>
<feature type="chain" id="PRO_5001968335" evidence="1">
    <location>
        <begin position="21"/>
        <end position="409"/>
    </location>
</feature>
<dbReference type="RefSeq" id="WP_034843068.1">
    <property type="nucleotide sequence ID" value="NZ_JANX01000302.1"/>
</dbReference>